<dbReference type="InterPro" id="IPR035709">
    <property type="entry name" value="YoaB-like"/>
</dbReference>
<dbReference type="InterPro" id="IPR006175">
    <property type="entry name" value="YjgF/YER057c/UK114"/>
</dbReference>
<organism evidence="1 2">
    <name type="scientific">Primorskyibacter sedentarius</name>
    <dbReference type="NCBI Taxonomy" id="745311"/>
    <lineage>
        <taxon>Bacteria</taxon>
        <taxon>Pseudomonadati</taxon>
        <taxon>Pseudomonadota</taxon>
        <taxon>Alphaproteobacteria</taxon>
        <taxon>Rhodobacterales</taxon>
        <taxon>Roseobacteraceae</taxon>
        <taxon>Primorskyibacter</taxon>
    </lineage>
</organism>
<dbReference type="EMBL" id="SLZU01000021">
    <property type="protein sequence ID" value="TCS59594.1"/>
    <property type="molecule type" value="Genomic_DNA"/>
</dbReference>
<dbReference type="Gene3D" id="3.30.1330.40">
    <property type="entry name" value="RutC-like"/>
    <property type="match status" value="1"/>
</dbReference>
<dbReference type="PANTHER" id="PTHR47328">
    <property type="match status" value="1"/>
</dbReference>
<proteinExistence type="predicted"/>
<dbReference type="Proteomes" id="UP000295696">
    <property type="component" value="Unassembled WGS sequence"/>
</dbReference>
<dbReference type="SUPFAM" id="SSF55298">
    <property type="entry name" value="YjgF-like"/>
    <property type="match status" value="1"/>
</dbReference>
<dbReference type="PANTHER" id="PTHR47328:SF1">
    <property type="entry name" value="RUTC FAMILY PROTEIN YOAB"/>
    <property type="match status" value="1"/>
</dbReference>
<protein>
    <submittedName>
        <fullName evidence="1">Endoribonuclease L-PSP</fullName>
    </submittedName>
</protein>
<evidence type="ECO:0000313" key="1">
    <source>
        <dbReference type="EMBL" id="TCS59594.1"/>
    </source>
</evidence>
<evidence type="ECO:0000313" key="2">
    <source>
        <dbReference type="Proteomes" id="UP000295696"/>
    </source>
</evidence>
<dbReference type="AlphaFoldDB" id="A0A4R3J3B8"/>
<comment type="caution">
    <text evidence="1">The sequence shown here is derived from an EMBL/GenBank/DDBJ whole genome shotgun (WGS) entry which is preliminary data.</text>
</comment>
<keyword evidence="2" id="KW-1185">Reference proteome</keyword>
<gene>
    <name evidence="1" type="ORF">EDD52_12130</name>
</gene>
<accession>A0A4R3J3B8</accession>
<name>A0A4R3J3B8_9RHOB</name>
<dbReference type="InterPro" id="IPR035959">
    <property type="entry name" value="RutC-like_sf"/>
</dbReference>
<reference evidence="1 2" key="1">
    <citation type="submission" date="2019-03" db="EMBL/GenBank/DDBJ databases">
        <title>Genomic Encyclopedia of Type Strains, Phase IV (KMG-IV): sequencing the most valuable type-strain genomes for metagenomic binning, comparative biology and taxonomic classification.</title>
        <authorList>
            <person name="Goeker M."/>
        </authorList>
    </citation>
    <scope>NUCLEOTIDE SEQUENCE [LARGE SCALE GENOMIC DNA]</scope>
    <source>
        <strain evidence="1 2">DSM 104836</strain>
    </source>
</reference>
<dbReference type="Pfam" id="PF01042">
    <property type="entry name" value="Ribonuc_L-PSP"/>
    <property type="match status" value="1"/>
</dbReference>
<sequence length="56" mass="6380">MLQATIWLADMADYDEIYAVWDAWVPKVKAPTRPCGEARLATPDYKVEVILTAARR</sequence>